<reference evidence="2 3" key="1">
    <citation type="submission" date="2020-07" db="EMBL/GenBank/DDBJ databases">
        <title>Comparative genomics of pyrophilous fungi reveals a link between fire events and developmental genes.</title>
        <authorList>
            <consortium name="DOE Joint Genome Institute"/>
            <person name="Steindorff A.S."/>
            <person name="Carver A."/>
            <person name="Calhoun S."/>
            <person name="Stillman K."/>
            <person name="Liu H."/>
            <person name="Lipzen A."/>
            <person name="Pangilinan J."/>
            <person name="Labutti K."/>
            <person name="Bruns T.D."/>
            <person name="Grigoriev I.V."/>
        </authorList>
    </citation>
    <scope>NUCLEOTIDE SEQUENCE [LARGE SCALE GENOMIC DNA]</scope>
    <source>
        <strain evidence="2 3">CBS 144469</strain>
    </source>
</reference>
<name>A0A8H6M9I0_9AGAR</name>
<feature type="compositionally biased region" description="Low complexity" evidence="1">
    <location>
        <begin position="17"/>
        <end position="28"/>
    </location>
</feature>
<dbReference type="EMBL" id="JACGCI010000024">
    <property type="protein sequence ID" value="KAF6757041.1"/>
    <property type="molecule type" value="Genomic_DNA"/>
</dbReference>
<dbReference type="Proteomes" id="UP000521943">
    <property type="component" value="Unassembled WGS sequence"/>
</dbReference>
<proteinExistence type="predicted"/>
<dbReference type="AlphaFoldDB" id="A0A8H6M9I0"/>
<evidence type="ECO:0000313" key="3">
    <source>
        <dbReference type="Proteomes" id="UP000521943"/>
    </source>
</evidence>
<keyword evidence="3" id="KW-1185">Reference proteome</keyword>
<comment type="caution">
    <text evidence="2">The sequence shown here is derived from an EMBL/GenBank/DDBJ whole genome shotgun (WGS) entry which is preliminary data.</text>
</comment>
<feature type="region of interest" description="Disordered" evidence="1">
    <location>
        <begin position="1"/>
        <end position="28"/>
    </location>
</feature>
<gene>
    <name evidence="2" type="ORF">DFP72DRAFT_1066405</name>
</gene>
<evidence type="ECO:0000256" key="1">
    <source>
        <dbReference type="SAM" id="MobiDB-lite"/>
    </source>
</evidence>
<sequence>MHRQEGSWKRRCPRRQSIPTHSSSAPSWSATSTYLYSLLPPRPGLASDDGTLLKSSQHGNAYTAGQMGGTTLSVLVTVFEARCRRAIGPTILLGLVRSGMEMGLVVVYTADYTARVVRWSYSWSSSFCRVLSFYGVTNLHARRSFHRYYAERGT</sequence>
<accession>A0A8H6M9I0</accession>
<organism evidence="2 3">
    <name type="scientific">Ephemerocybe angulata</name>
    <dbReference type="NCBI Taxonomy" id="980116"/>
    <lineage>
        <taxon>Eukaryota</taxon>
        <taxon>Fungi</taxon>
        <taxon>Dikarya</taxon>
        <taxon>Basidiomycota</taxon>
        <taxon>Agaricomycotina</taxon>
        <taxon>Agaricomycetes</taxon>
        <taxon>Agaricomycetidae</taxon>
        <taxon>Agaricales</taxon>
        <taxon>Agaricineae</taxon>
        <taxon>Psathyrellaceae</taxon>
        <taxon>Ephemerocybe</taxon>
    </lineage>
</organism>
<protein>
    <submittedName>
        <fullName evidence="2">Uncharacterized protein</fullName>
    </submittedName>
</protein>
<evidence type="ECO:0000313" key="2">
    <source>
        <dbReference type="EMBL" id="KAF6757041.1"/>
    </source>
</evidence>